<dbReference type="AlphaFoldDB" id="A0A4V6MZC1"/>
<organism evidence="4 5">
    <name type="scientific">Staphylococcus lugdunensis</name>
    <dbReference type="NCBI Taxonomy" id="28035"/>
    <lineage>
        <taxon>Bacteria</taxon>
        <taxon>Bacillati</taxon>
        <taxon>Bacillota</taxon>
        <taxon>Bacilli</taxon>
        <taxon>Bacillales</taxon>
        <taxon>Staphylococcaceae</taxon>
        <taxon>Staphylococcus</taxon>
    </lineage>
</organism>
<dbReference type="PROSITE" id="PS50977">
    <property type="entry name" value="HTH_TETR_2"/>
    <property type="match status" value="1"/>
</dbReference>
<dbReference type="Proteomes" id="UP000293637">
    <property type="component" value="Unassembled WGS sequence"/>
</dbReference>
<protein>
    <submittedName>
        <fullName evidence="4">TetR/AcrR family transcriptional regulator</fullName>
    </submittedName>
</protein>
<dbReference type="Gene3D" id="1.10.357.10">
    <property type="entry name" value="Tetracycline Repressor, domain 2"/>
    <property type="match status" value="1"/>
</dbReference>
<dbReference type="GO" id="GO:0003677">
    <property type="term" value="F:DNA binding"/>
    <property type="evidence" value="ECO:0007669"/>
    <property type="project" value="UniProtKB-UniRule"/>
</dbReference>
<reference evidence="4 5" key="1">
    <citation type="journal article" date="2019" name="Sci. Transl. Med.">
        <title>Quorum sensing between bacterial species on the skin protects against epidermal injury in atopic dermatitis.</title>
        <authorList>
            <person name="Williams M.R."/>
        </authorList>
    </citation>
    <scope>NUCLEOTIDE SEQUENCE [LARGE SCALE GENOMIC DNA]</scope>
    <source>
        <strain evidence="4 5">E7</strain>
    </source>
</reference>
<dbReference type="InterPro" id="IPR001647">
    <property type="entry name" value="HTH_TetR"/>
</dbReference>
<sequence>MNHNDLRVIKTKKALSQSLYELLEKHMFATISVNQICDNAMVHRTTFYKHFYDKYDLLIYLIKLLTKDYLATDIKERLNNPFKTIYTTFQNKAELQRIQQKQQDDKEFEKVVSKFIIDTLKNDIKENQHRIIVDRAVPESLIFYIYGSTLAGFVEWARCENPNMDADKMDKIFHKVVNLKIRD</sequence>
<evidence type="ECO:0000313" key="4">
    <source>
        <dbReference type="EMBL" id="TBW73604.1"/>
    </source>
</evidence>
<gene>
    <name evidence="4" type="ORF">EQ812_02020</name>
</gene>
<dbReference type="EMBL" id="SCHB01000001">
    <property type="protein sequence ID" value="TBW73604.1"/>
    <property type="molecule type" value="Genomic_DNA"/>
</dbReference>
<dbReference type="SUPFAM" id="SSF46689">
    <property type="entry name" value="Homeodomain-like"/>
    <property type="match status" value="1"/>
</dbReference>
<keyword evidence="1 2" id="KW-0238">DNA-binding</keyword>
<feature type="domain" description="HTH tetR-type" evidence="3">
    <location>
        <begin position="9"/>
        <end position="69"/>
    </location>
</feature>
<dbReference type="PANTHER" id="PTHR43479">
    <property type="entry name" value="ACREF/ENVCD OPERON REPRESSOR-RELATED"/>
    <property type="match status" value="1"/>
</dbReference>
<dbReference type="InterPro" id="IPR050624">
    <property type="entry name" value="HTH-type_Tx_Regulator"/>
</dbReference>
<comment type="caution">
    <text evidence="4">The sequence shown here is derived from an EMBL/GenBank/DDBJ whole genome shotgun (WGS) entry which is preliminary data.</text>
</comment>
<evidence type="ECO:0000313" key="5">
    <source>
        <dbReference type="Proteomes" id="UP000293637"/>
    </source>
</evidence>
<dbReference type="InterPro" id="IPR009057">
    <property type="entry name" value="Homeodomain-like_sf"/>
</dbReference>
<evidence type="ECO:0000256" key="1">
    <source>
        <dbReference type="ARBA" id="ARBA00023125"/>
    </source>
</evidence>
<accession>A0A4V6MZC1</accession>
<proteinExistence type="predicted"/>
<evidence type="ECO:0000259" key="3">
    <source>
        <dbReference type="PROSITE" id="PS50977"/>
    </source>
</evidence>
<dbReference type="RefSeq" id="WP_002492496.1">
    <property type="nucleotide sequence ID" value="NZ_AP021848.1"/>
</dbReference>
<dbReference type="GeneID" id="58091150"/>
<feature type="DNA-binding region" description="H-T-H motif" evidence="2">
    <location>
        <begin position="32"/>
        <end position="51"/>
    </location>
</feature>
<name>A0A4V6MZC1_STALU</name>
<dbReference type="PANTHER" id="PTHR43479:SF16">
    <property type="entry name" value="HTH TETR-TYPE DOMAIN-CONTAINING PROTEIN"/>
    <property type="match status" value="1"/>
</dbReference>
<evidence type="ECO:0000256" key="2">
    <source>
        <dbReference type="PROSITE-ProRule" id="PRU00335"/>
    </source>
</evidence>